<feature type="compositionally biased region" description="Basic and acidic residues" evidence="1">
    <location>
        <begin position="971"/>
        <end position="1008"/>
    </location>
</feature>
<dbReference type="PANTHER" id="PTHR23034">
    <property type="entry name" value="GLUTAMATE-RICH PROTEIN 3"/>
    <property type="match status" value="1"/>
</dbReference>
<feature type="compositionally biased region" description="Basic and acidic residues" evidence="1">
    <location>
        <begin position="491"/>
        <end position="519"/>
    </location>
</feature>
<evidence type="ECO:0000313" key="3">
    <source>
        <dbReference type="Proteomes" id="UP001652741"/>
    </source>
</evidence>
<feature type="compositionally biased region" description="Basic and acidic residues" evidence="1">
    <location>
        <begin position="1097"/>
        <end position="1131"/>
    </location>
</feature>
<accession>A0A1S3T470</accession>
<keyword evidence="3" id="KW-1185">Reference proteome</keyword>
<sequence length="1911" mass="210156">MKLHPEIMSHLYPGLLSAYNSLTDKHLTGYFNNTRIRRHLQRVGLITRSGRIVPDKEYRHNVMQRAHQKHVRECLAQAIFHKVLDMERLHQIEIKRKLEDFARRERVHKIKVERSKRYEEEEIRILSPRPPTGPRVSHAQHSGPEGEHSESSESPGSSRPNTAPGKMQRPVRLKPIHSNSTTASHRHTSPYRPHDSSNETDQPFNCIMDKDSRRHLTLTEFSRGISPYRLPVINNFVTPVPPPTKRKERGGFKGTPNGTFRGRRLRPTTAPSGPGMTEDSTLLRTSVQSKVCVSMVFFGKTVHLSHDLMDMRDEVKVFQQHCGGENLCVYKGRVQEGETFQFVSRRHRGFPFSLTFFLNGLQVERLSSCCEFKHRKGSRLGGRHGHFGFSSTEGASPCYRCIIAMGLDKKPTPPPKRVKEEIIVTRPLDTGKDTAEVEEEMIGKDSHSQPEPETTQPQDMETEIKEDIPQEEDKPKDDYEEDFEADDEGQAEDRGEEKDKKSVPPSRERDGEDREKDDQSDSEDDDNNEERRSRSRSDSSSSGSDMDDSEVEAKEDQAVNQAADLEEAPPQAEQAKDTPTTIALDPDQPLTEDPTTATESSSPTPPQTTSTGEEDTGTLGYSPGDSTARPTELEVSDTSELSEKEGKGDDDGSAVAKEEDKESGAKAKGESTQEEAPERAKSVQEKLAEAILKEAQSHSEPELSDTSTETEEDPTEKNQQQDTIGTEPEQAGAFTLERQISTEEVKCEESSLSAQEMTSQSAAEGKEVGTELKKEEEDGAPESEQITEETSGVTEEKEEDPKASPETDDQEETGSKVETKGKEEGEETKGNQEEDEAVDLQADEPAKASDSVTSKEQQEEKTTADPDIPPSESEEMKSTKDDASSAPEEPASKTEIETAVTGEAGTEVAESEAGPIADSESHSLKEMSITDKDRQGDEEEDTVGGTKTEVTADNSSSVSEKSGDTTVCAEKTAEGAGKSEDAPGETEAKLESDTGEAMKEDRLEKEAGQDEAGGETTTEDKASDKVENDFAQIEEGKVKDGEKTGNDKKEEKEETEEVNTGEAKRDEEKVSEGKVDTSEKDGEDNAEEGTQGGENSEGNKAEEGETDDSKKAAEVEDKVECEEKKVGQAEKEDNDGEEIVKEEGKLESGEMVEENKAAKVSEHETGEKDGEEVVEENVVDAEEASELKAEEGENVTTTEVKVEETEIKDNVQESVCDADENDESDKESGSAPIVGDSTAARDETLVSRKETEKKDSEVDSENGETAAASEVQSDTAREETESTNQGKNDTGEEKVDEKDMEAETKTDDLNKVETEEDPKDQEEANDKCENTKVDQDADAEDKESKAEESNRDSHAGSHVGDPEPVNTGAESKEEAMSENANKETKNVKEIEASVESQEQSEQKTQSKDRIVDATLESEDKNPDTSTDSLDDGKEKVNDATTEVIVVSEETQAQTSEPRAMELEDTTETESDLKEKDHKMEDESTEGASKPSEEGASVVLKPQSETQQKESSASGKEANVLEESVKAEDHAATPETLEKGDNRDLVTNWVNVHQSSKFFETFIEPLDYFTSENVISESNSDARAIAPTHVTELSRPERPTKTAKTPDPKPDDHDTNASERSAAVGGGGDTIVESTVTELKEAAPSTKDENESNSSNKVEVIQSDLRSTHSRDDEASETGIAKYSLEVKEETEVTLFTLSTELEHSSREDTAGPQEEGQSSSEELKGTTGMSEDDKDKDMTMQGETDLTEMSKTDVESIQGSNHSAASGRPENIIENPAETEETKENSGLDEQQTSEEITVLTTSESPENHSESGTTSREPEDTKDTKEPKEKEAAEVTEITELRVISKSENESQEYSQSVQLHSKQLDGSRRRDKEDLQLIDQLSTCSVEDSSLIGHTSYPLLTTAPTDSSY</sequence>
<feature type="compositionally biased region" description="Basic and acidic residues" evidence="1">
    <location>
        <begin position="813"/>
        <end position="832"/>
    </location>
</feature>
<feature type="compositionally biased region" description="Polar residues" evidence="1">
    <location>
        <begin position="1502"/>
        <end position="1513"/>
    </location>
</feature>
<dbReference type="RefSeq" id="XP_014071384.2">
    <property type="nucleotide sequence ID" value="XM_014215909.2"/>
</dbReference>
<feature type="compositionally biased region" description="Basic and acidic residues" evidence="1">
    <location>
        <begin position="1239"/>
        <end position="1257"/>
    </location>
</feature>
<feature type="compositionally biased region" description="Low complexity" evidence="1">
    <location>
        <begin position="591"/>
        <end position="611"/>
    </location>
</feature>
<feature type="region of interest" description="Disordered" evidence="1">
    <location>
        <begin position="239"/>
        <end position="280"/>
    </location>
</feature>
<feature type="compositionally biased region" description="Acidic residues" evidence="1">
    <location>
        <begin position="1216"/>
        <end position="1225"/>
    </location>
</feature>
<feature type="compositionally biased region" description="Basic and acidic residues" evidence="1">
    <location>
        <begin position="1400"/>
        <end position="1422"/>
    </location>
</feature>
<feature type="compositionally biased region" description="Polar residues" evidence="1">
    <location>
        <begin position="1788"/>
        <end position="1816"/>
    </location>
</feature>
<feature type="compositionally biased region" description="Basic and acidic residues" evidence="1">
    <location>
        <begin position="740"/>
        <end position="749"/>
    </location>
</feature>
<dbReference type="Bgee" id="ENSSSAG00000075074">
    <property type="expression patterns" value="Expressed in semen and 6 other cell types or tissues"/>
</dbReference>
<dbReference type="Pfam" id="PF15257">
    <property type="entry name" value="DUF4590"/>
    <property type="match status" value="1"/>
</dbReference>
<organism evidence="3 4">
    <name type="scientific">Salmo salar</name>
    <name type="common">Atlantic salmon</name>
    <dbReference type="NCBI Taxonomy" id="8030"/>
    <lineage>
        <taxon>Eukaryota</taxon>
        <taxon>Metazoa</taxon>
        <taxon>Chordata</taxon>
        <taxon>Craniata</taxon>
        <taxon>Vertebrata</taxon>
        <taxon>Euteleostomi</taxon>
        <taxon>Actinopterygii</taxon>
        <taxon>Neopterygii</taxon>
        <taxon>Teleostei</taxon>
        <taxon>Protacanthopterygii</taxon>
        <taxon>Salmoniformes</taxon>
        <taxon>Salmonidae</taxon>
        <taxon>Salmoninae</taxon>
        <taxon>Salmo</taxon>
    </lineage>
</organism>
<feature type="compositionally biased region" description="Polar residues" evidence="1">
    <location>
        <begin position="750"/>
        <end position="762"/>
    </location>
</feature>
<feature type="compositionally biased region" description="Acidic residues" evidence="1">
    <location>
        <begin position="1169"/>
        <end position="1184"/>
    </location>
</feature>
<feature type="compositionally biased region" description="Acidic residues" evidence="1">
    <location>
        <begin position="777"/>
        <end position="787"/>
    </location>
</feature>
<feature type="compositionally biased region" description="Basic and acidic residues" evidence="1">
    <location>
        <begin position="641"/>
        <end position="701"/>
    </location>
</feature>
<dbReference type="InterPro" id="IPR027962">
    <property type="entry name" value="ERICH3"/>
</dbReference>
<feature type="compositionally biased region" description="Basic and acidic residues" evidence="1">
    <location>
        <begin position="462"/>
        <end position="477"/>
    </location>
</feature>
<feature type="compositionally biased region" description="Basic and acidic residues" evidence="1">
    <location>
        <begin position="1817"/>
        <end position="1850"/>
    </location>
</feature>
<evidence type="ECO:0000256" key="1">
    <source>
        <dbReference type="SAM" id="MobiDB-lite"/>
    </source>
</evidence>
<feature type="compositionally biased region" description="Acidic residues" evidence="1">
    <location>
        <begin position="478"/>
        <end position="490"/>
    </location>
</feature>
<dbReference type="Proteomes" id="UP001652741">
    <property type="component" value="Chromosome ssa10"/>
</dbReference>
<feature type="compositionally biased region" description="Basic and acidic residues" evidence="1">
    <location>
        <begin position="1470"/>
        <end position="1481"/>
    </location>
</feature>
<feature type="compositionally biased region" description="Basic and acidic residues" evidence="1">
    <location>
        <begin position="1700"/>
        <end position="1709"/>
    </location>
</feature>
<feature type="compositionally biased region" description="Basic and acidic residues" evidence="1">
    <location>
        <begin position="1522"/>
        <end position="1543"/>
    </location>
</feature>
<dbReference type="GeneID" id="106613540"/>
<feature type="compositionally biased region" description="Basic and acidic residues" evidence="1">
    <location>
        <begin position="764"/>
        <end position="776"/>
    </location>
</feature>
<feature type="compositionally biased region" description="Basic and acidic residues" evidence="1">
    <location>
        <begin position="1321"/>
        <end position="1335"/>
    </location>
</feature>
<proteinExistence type="predicted"/>
<dbReference type="InterPro" id="IPR048257">
    <property type="entry name" value="DUF4590"/>
</dbReference>
<feature type="compositionally biased region" description="Acidic residues" evidence="1">
    <location>
        <begin position="833"/>
        <end position="842"/>
    </location>
</feature>
<feature type="compositionally biased region" description="Basic and acidic residues" evidence="1">
    <location>
        <begin position="874"/>
        <end position="883"/>
    </location>
</feature>
<gene>
    <name evidence="4" type="primary">erich3</name>
</gene>
<feature type="region of interest" description="Disordered" evidence="1">
    <location>
        <begin position="426"/>
        <end position="1543"/>
    </location>
</feature>
<feature type="region of interest" description="Disordered" evidence="1">
    <location>
        <begin position="117"/>
        <end position="204"/>
    </location>
</feature>
<dbReference type="KEGG" id="sasa:106613540"/>
<feature type="compositionally biased region" description="Basic and acidic residues" evidence="1">
    <location>
        <begin position="1062"/>
        <end position="1080"/>
    </location>
</feature>
<evidence type="ECO:0000259" key="2">
    <source>
        <dbReference type="Pfam" id="PF15257"/>
    </source>
</evidence>
<feature type="compositionally biased region" description="Basic and acidic residues" evidence="1">
    <location>
        <begin position="919"/>
        <end position="935"/>
    </location>
</feature>
<feature type="domain" description="DUF4590" evidence="2">
    <location>
        <begin position="303"/>
        <end position="416"/>
    </location>
</feature>
<feature type="compositionally biased region" description="Basic and acidic residues" evidence="1">
    <location>
        <begin position="1370"/>
        <end position="1391"/>
    </location>
</feature>
<feature type="compositionally biased region" description="Polar residues" evidence="1">
    <location>
        <begin position="948"/>
        <end position="960"/>
    </location>
</feature>
<feature type="compositionally biased region" description="Basic and acidic residues" evidence="1">
    <location>
        <begin position="1637"/>
        <end position="1649"/>
    </location>
</feature>
<feature type="compositionally biased region" description="Basic and acidic residues" evidence="1">
    <location>
        <begin position="1864"/>
        <end position="1873"/>
    </location>
</feature>
<protein>
    <submittedName>
        <fullName evidence="4">Glutamate-rich protein 3</fullName>
    </submittedName>
</protein>
<feature type="compositionally biased region" description="Basic and acidic residues" evidence="1">
    <location>
        <begin position="1591"/>
        <end position="1616"/>
    </location>
</feature>
<feature type="compositionally biased region" description="Basic and acidic residues" evidence="1">
    <location>
        <begin position="1342"/>
        <end position="1355"/>
    </location>
</feature>
<feature type="compositionally biased region" description="Basic and acidic residues" evidence="1">
    <location>
        <begin position="426"/>
        <end position="450"/>
    </location>
</feature>
<feature type="compositionally biased region" description="Basic and acidic residues" evidence="1">
    <location>
        <begin position="1138"/>
        <end position="1168"/>
    </location>
</feature>
<evidence type="ECO:0000313" key="4">
    <source>
        <dbReference type="RefSeq" id="XP_014071384.2"/>
    </source>
</evidence>
<feature type="compositionally biased region" description="Polar residues" evidence="1">
    <location>
        <begin position="1755"/>
        <end position="1764"/>
    </location>
</feature>
<dbReference type="CTD" id="127254"/>
<dbReference type="PANTHER" id="PTHR23034:SF2">
    <property type="entry name" value="GLUTAMATE-RICH PROTEIN 3"/>
    <property type="match status" value="1"/>
</dbReference>
<feature type="region of interest" description="Disordered" evidence="1">
    <location>
        <begin position="1577"/>
        <end position="1873"/>
    </location>
</feature>
<feature type="compositionally biased region" description="Polar residues" evidence="1">
    <location>
        <begin position="1853"/>
        <end position="1863"/>
    </location>
</feature>
<dbReference type="STRING" id="8030.ENSSSAP00000102102"/>
<dbReference type="PaxDb" id="8030-ENSSSAP00000102102"/>
<reference evidence="4" key="1">
    <citation type="submission" date="2025-08" db="UniProtKB">
        <authorList>
            <consortium name="RefSeq"/>
        </authorList>
    </citation>
    <scope>IDENTIFICATION</scope>
</reference>
<feature type="compositionally biased region" description="Basic and acidic residues" evidence="1">
    <location>
        <begin position="1018"/>
        <end position="1052"/>
    </location>
</feature>
<feature type="compositionally biased region" description="Basic and acidic residues" evidence="1">
    <location>
        <begin position="1200"/>
        <end position="1211"/>
    </location>
</feature>
<name>A0A1S3T470_SALSA</name>
<feature type="compositionally biased region" description="Basic and acidic residues" evidence="1">
    <location>
        <begin position="1289"/>
        <end position="1313"/>
    </location>
</feature>